<dbReference type="EMBL" id="OU015567">
    <property type="protein sequence ID" value="CAG5112025.1"/>
    <property type="molecule type" value="Genomic_DNA"/>
</dbReference>
<dbReference type="Proteomes" id="UP001158576">
    <property type="component" value="Chromosome 2"/>
</dbReference>
<keyword evidence="4" id="KW-0808">Transferase</keyword>
<dbReference type="InterPro" id="IPR017932">
    <property type="entry name" value="GATase_2_dom"/>
</dbReference>
<keyword evidence="5" id="KW-0315">Glutamine amidotransferase</keyword>
<name>A0ABN7T2I3_OIKDI</name>
<dbReference type="InterPro" id="IPR029055">
    <property type="entry name" value="Ntn_hydrolases_N"/>
</dbReference>
<evidence type="ECO:0000256" key="2">
    <source>
        <dbReference type="ARBA" id="ARBA00012916"/>
    </source>
</evidence>
<dbReference type="PROSITE" id="PS51278">
    <property type="entry name" value="GATASE_TYPE_2"/>
    <property type="match status" value="1"/>
</dbReference>
<reference evidence="7 8" key="1">
    <citation type="submission" date="2021-04" db="EMBL/GenBank/DDBJ databases">
        <authorList>
            <person name="Bliznina A."/>
        </authorList>
    </citation>
    <scope>NUCLEOTIDE SEQUENCE [LARGE SCALE GENOMIC DNA]</scope>
</reference>
<evidence type="ECO:0000256" key="5">
    <source>
        <dbReference type="ARBA" id="ARBA00022962"/>
    </source>
</evidence>
<evidence type="ECO:0000259" key="6">
    <source>
        <dbReference type="PROSITE" id="PS51278"/>
    </source>
</evidence>
<dbReference type="PANTHER" id="PTHR10937">
    <property type="entry name" value="GLUCOSAMINE--FRUCTOSE-6-PHOSPHATE AMINOTRANSFERASE, ISOMERIZING"/>
    <property type="match status" value="1"/>
</dbReference>
<evidence type="ECO:0000313" key="8">
    <source>
        <dbReference type="Proteomes" id="UP001158576"/>
    </source>
</evidence>
<keyword evidence="3" id="KW-0032">Aminotransferase</keyword>
<evidence type="ECO:0000313" key="7">
    <source>
        <dbReference type="EMBL" id="CAG5112025.1"/>
    </source>
</evidence>
<dbReference type="InterPro" id="IPR047084">
    <property type="entry name" value="GFAT_N"/>
</dbReference>
<dbReference type="Gene3D" id="3.60.20.10">
    <property type="entry name" value="Glutamine Phosphoribosylpyrophosphate, subunit 1, domain 1"/>
    <property type="match status" value="1"/>
</dbReference>
<dbReference type="CDD" id="cd00714">
    <property type="entry name" value="GFAT"/>
    <property type="match status" value="1"/>
</dbReference>
<organism evidence="7 8">
    <name type="scientific">Oikopleura dioica</name>
    <name type="common">Tunicate</name>
    <dbReference type="NCBI Taxonomy" id="34765"/>
    <lineage>
        <taxon>Eukaryota</taxon>
        <taxon>Metazoa</taxon>
        <taxon>Chordata</taxon>
        <taxon>Tunicata</taxon>
        <taxon>Appendicularia</taxon>
        <taxon>Copelata</taxon>
        <taxon>Oikopleuridae</taxon>
        <taxon>Oikopleura</taxon>
    </lineage>
</organism>
<proteinExistence type="predicted"/>
<evidence type="ECO:0000256" key="3">
    <source>
        <dbReference type="ARBA" id="ARBA00022576"/>
    </source>
</evidence>
<evidence type="ECO:0000256" key="4">
    <source>
        <dbReference type="ARBA" id="ARBA00022679"/>
    </source>
</evidence>
<accession>A0ABN7T2I3</accession>
<comment type="catalytic activity">
    <reaction evidence="1">
        <text>D-fructose 6-phosphate + L-glutamine = D-glucosamine 6-phosphate + L-glutamate</text>
        <dbReference type="Rhea" id="RHEA:13237"/>
        <dbReference type="ChEBI" id="CHEBI:29985"/>
        <dbReference type="ChEBI" id="CHEBI:58359"/>
        <dbReference type="ChEBI" id="CHEBI:58725"/>
        <dbReference type="ChEBI" id="CHEBI:61527"/>
        <dbReference type="EC" id="2.6.1.16"/>
    </reaction>
</comment>
<gene>
    <name evidence="7" type="ORF">OKIOD_LOCUS15049</name>
</gene>
<dbReference type="Pfam" id="PF13522">
    <property type="entry name" value="GATase_6"/>
    <property type="match status" value="1"/>
</dbReference>
<evidence type="ECO:0000256" key="1">
    <source>
        <dbReference type="ARBA" id="ARBA00001031"/>
    </source>
</evidence>
<protein>
    <recommendedName>
        <fullName evidence="2">glutamine--fructose-6-phosphate transaminase (isomerizing)</fullName>
        <ecNumber evidence="2">2.6.1.16</ecNumber>
    </recommendedName>
</protein>
<keyword evidence="8" id="KW-1185">Reference proteome</keyword>
<dbReference type="SUPFAM" id="SSF56235">
    <property type="entry name" value="N-terminal nucleophile aminohydrolases (Ntn hydrolases)"/>
    <property type="match status" value="1"/>
</dbReference>
<dbReference type="PANTHER" id="PTHR10937:SF0">
    <property type="entry name" value="GLUTAMINE--FRUCTOSE-6-PHOSPHATE TRANSAMINASE (ISOMERIZING)"/>
    <property type="match status" value="1"/>
</dbReference>
<dbReference type="EC" id="2.6.1.16" evidence="2"/>
<feature type="domain" description="Glutamine amidotransferase type-2" evidence="6">
    <location>
        <begin position="2"/>
        <end position="279"/>
    </location>
</feature>
<sequence>MCGIFAYVNHQTPKTLDEILKTLLNGLGRLELRGCDSAGVAFDLYDDDGDCAIATAKCPGKVEELKSQLKNIEVDFEDEYSQHIGIAHTRWATHGPVSTVNSHPHTSGANNEFVVIHNGVISNCETLRKYLVSKGYTFESDTDTECIPLLLHYIWKQSEEKEEQTLVNLVEKVMTQLEGTFAIVVKSAVFPNQLVAARRGSPLLLGVKSSSSATLDHIPVYNQQMKSGNRGHLLKTGQLAAGSRSYKKQWKEECPPTTISNENAPFPDLLVIPSIPTPP</sequence>